<dbReference type="EC" id="2.6.1.83" evidence="6"/>
<organism evidence="6">
    <name type="scientific">termite gut metagenome</name>
    <dbReference type="NCBI Taxonomy" id="433724"/>
    <lineage>
        <taxon>unclassified sequences</taxon>
        <taxon>metagenomes</taxon>
        <taxon>organismal metagenomes</taxon>
    </lineage>
</organism>
<reference evidence="6" key="1">
    <citation type="submission" date="2019-03" db="EMBL/GenBank/DDBJ databases">
        <title>Single cell metagenomics reveals metabolic interactions within the superorganism composed of flagellate Streblomastix strix and complex community of Bacteroidetes bacteria on its surface.</title>
        <authorList>
            <person name="Treitli S.C."/>
            <person name="Kolisko M."/>
            <person name="Husnik F."/>
            <person name="Keeling P."/>
            <person name="Hampl V."/>
        </authorList>
    </citation>
    <scope>NUCLEOTIDE SEQUENCE</scope>
    <source>
        <strain evidence="6">STM</strain>
    </source>
</reference>
<protein>
    <submittedName>
        <fullName evidence="6">LL-diaminopimelate aminotransferase</fullName>
        <ecNumber evidence="6">2.6.1.83</ecNumber>
    </submittedName>
</protein>
<feature type="domain" description="Aminotransferase class I/classII large" evidence="5">
    <location>
        <begin position="35"/>
        <end position="405"/>
    </location>
</feature>
<sequence>MALVNEHFLKLPGSYLFSEIAKRVNVFKAANPDKQLIRLGIGDVTRPLSRACIEAMHKATDEMADKTTFRGYSPEQGYDFLIEAIIKNDYASRGIQFTPSEIFVSDGAKSDTGNIGDILHCDNSVGVTDPVYPVYIDSNVMGGRSGVLEASGRWSNIVYMPCTSENNFIPQIPDRKIDMLYLCYPNNPTGTTLTKDELKKWVDYALANDTLIFFDAAYEAYIQEPDVPHSIYEIEGAKKCAIEFRSFSKTAGFTGIRCGYNVVPKELTAATLKGERVALNFLWNRRQSTKFNGTSYITQRAAEAVYSQEGKKQVREIINYYMANAKIMREGLEALGLKVYGGVNSPYLWVKTPNGIDSWNFFDKLLYEANVVGTPGVGFGPSGQGYLRLTAFGEKEDCVEAIKKLSRLGIDSR</sequence>
<evidence type="ECO:0000259" key="5">
    <source>
        <dbReference type="Pfam" id="PF00155"/>
    </source>
</evidence>
<dbReference type="GO" id="GO:0030170">
    <property type="term" value="F:pyridoxal phosphate binding"/>
    <property type="evidence" value="ECO:0007669"/>
    <property type="project" value="InterPro"/>
</dbReference>
<dbReference type="SUPFAM" id="SSF53383">
    <property type="entry name" value="PLP-dependent transferases"/>
    <property type="match status" value="1"/>
</dbReference>
<dbReference type="InterPro" id="IPR015424">
    <property type="entry name" value="PyrdxlP-dep_Trfase"/>
</dbReference>
<keyword evidence="4" id="KW-0663">Pyridoxal phosphate</keyword>
<dbReference type="InterPro" id="IPR004839">
    <property type="entry name" value="Aminotransferase_I/II_large"/>
</dbReference>
<dbReference type="FunFam" id="3.40.640.10:FF:000099">
    <property type="entry name" value="LL-diaminopimelate aminotransferase, chloroplastic"/>
    <property type="match status" value="1"/>
</dbReference>
<evidence type="ECO:0000256" key="4">
    <source>
        <dbReference type="ARBA" id="ARBA00022898"/>
    </source>
</evidence>
<keyword evidence="2 6" id="KW-0032">Aminotransferase</keyword>
<evidence type="ECO:0000256" key="1">
    <source>
        <dbReference type="ARBA" id="ARBA00001933"/>
    </source>
</evidence>
<proteinExistence type="inferred from homology"/>
<dbReference type="HAMAP" id="MF_01642">
    <property type="entry name" value="DapL_aminotrans_1"/>
    <property type="match status" value="1"/>
</dbReference>
<evidence type="ECO:0000256" key="2">
    <source>
        <dbReference type="ARBA" id="ARBA00022576"/>
    </source>
</evidence>
<dbReference type="Gene3D" id="3.90.1150.10">
    <property type="entry name" value="Aspartate Aminotransferase, domain 1"/>
    <property type="match status" value="1"/>
</dbReference>
<dbReference type="Pfam" id="PF00155">
    <property type="entry name" value="Aminotran_1_2"/>
    <property type="match status" value="1"/>
</dbReference>
<dbReference type="Gene3D" id="3.40.640.10">
    <property type="entry name" value="Type I PLP-dependent aspartate aminotransferase-like (Major domain)"/>
    <property type="match status" value="1"/>
</dbReference>
<evidence type="ECO:0000256" key="3">
    <source>
        <dbReference type="ARBA" id="ARBA00022679"/>
    </source>
</evidence>
<dbReference type="InterPro" id="IPR015422">
    <property type="entry name" value="PyrdxlP-dep_Trfase_small"/>
</dbReference>
<accession>A0A5J4QK40</accession>
<name>A0A5J4QK40_9ZZZZ</name>
<dbReference type="AlphaFoldDB" id="A0A5J4QK40"/>
<comment type="caution">
    <text evidence="6">The sequence shown here is derived from an EMBL/GenBank/DDBJ whole genome shotgun (WGS) entry which is preliminary data.</text>
</comment>
<dbReference type="NCBIfam" id="TIGR03542">
    <property type="entry name" value="DAPAT_plant"/>
    <property type="match status" value="1"/>
</dbReference>
<dbReference type="GO" id="GO:0010285">
    <property type="term" value="F:L,L-diaminopimelate aminotransferase activity"/>
    <property type="evidence" value="ECO:0007669"/>
    <property type="project" value="UniProtKB-EC"/>
</dbReference>
<dbReference type="PANTHER" id="PTHR43144">
    <property type="entry name" value="AMINOTRANSFERASE"/>
    <property type="match status" value="1"/>
</dbReference>
<keyword evidence="3 6" id="KW-0808">Transferase</keyword>
<comment type="cofactor">
    <cofactor evidence="1">
        <name>pyridoxal 5'-phosphate</name>
        <dbReference type="ChEBI" id="CHEBI:597326"/>
    </cofactor>
</comment>
<dbReference type="InterPro" id="IPR015421">
    <property type="entry name" value="PyrdxlP-dep_Trfase_major"/>
</dbReference>
<dbReference type="EMBL" id="SNRY01003090">
    <property type="protein sequence ID" value="KAA6322266.1"/>
    <property type="molecule type" value="Genomic_DNA"/>
</dbReference>
<dbReference type="CDD" id="cd00609">
    <property type="entry name" value="AAT_like"/>
    <property type="match status" value="1"/>
</dbReference>
<gene>
    <name evidence="6" type="ORF">EZS27_028173</name>
</gene>
<dbReference type="InterPro" id="IPR019942">
    <property type="entry name" value="DapL/ALD1"/>
</dbReference>
<evidence type="ECO:0000313" key="6">
    <source>
        <dbReference type="EMBL" id="KAA6322266.1"/>
    </source>
</evidence>